<dbReference type="InterPro" id="IPR008952">
    <property type="entry name" value="Tetraspanin_EC2_sf"/>
</dbReference>
<dbReference type="PANTHER" id="PTHR19282">
    <property type="entry name" value="TETRASPANIN"/>
    <property type="match status" value="1"/>
</dbReference>
<evidence type="ECO:0000313" key="7">
    <source>
        <dbReference type="Proteomes" id="UP000261620"/>
    </source>
</evidence>
<dbReference type="SUPFAM" id="SSF48652">
    <property type="entry name" value="Tetraspanin"/>
    <property type="match status" value="1"/>
</dbReference>
<dbReference type="PANTHER" id="PTHR19282:SF477">
    <property type="entry name" value="TETRASPANIN"/>
    <property type="match status" value="1"/>
</dbReference>
<feature type="transmembrane region" description="Helical" evidence="5">
    <location>
        <begin position="64"/>
        <end position="85"/>
    </location>
</feature>
<evidence type="ECO:0000256" key="3">
    <source>
        <dbReference type="ARBA" id="ARBA00022989"/>
    </source>
</evidence>
<proteinExistence type="predicted"/>
<dbReference type="InterPro" id="IPR018499">
    <property type="entry name" value="Tetraspanin/Peripherin"/>
</dbReference>
<reference evidence="6" key="1">
    <citation type="submission" date="2025-08" db="UniProtKB">
        <authorList>
            <consortium name="Ensembl"/>
        </authorList>
    </citation>
    <scope>IDENTIFICATION</scope>
</reference>
<evidence type="ECO:0000256" key="5">
    <source>
        <dbReference type="SAM" id="Phobius"/>
    </source>
</evidence>
<comment type="subcellular location">
    <subcellularLocation>
        <location evidence="1">Membrane</location>
        <topology evidence="1">Multi-pass membrane protein</topology>
    </subcellularLocation>
</comment>
<dbReference type="STRING" id="94237.ENSMMOP00000015635"/>
<protein>
    <recommendedName>
        <fullName evidence="8">Tetraspanin 37</fullName>
    </recommendedName>
</protein>
<dbReference type="GO" id="GO:0005886">
    <property type="term" value="C:plasma membrane"/>
    <property type="evidence" value="ECO:0007669"/>
    <property type="project" value="TreeGrafter"/>
</dbReference>
<evidence type="ECO:0000313" key="6">
    <source>
        <dbReference type="Ensembl" id="ENSMMOP00000015635.1"/>
    </source>
</evidence>
<evidence type="ECO:0000256" key="2">
    <source>
        <dbReference type="ARBA" id="ARBA00022692"/>
    </source>
</evidence>
<dbReference type="Proteomes" id="UP000261620">
    <property type="component" value="Unplaced"/>
</dbReference>
<dbReference type="Pfam" id="PF00335">
    <property type="entry name" value="Tetraspanin"/>
    <property type="match status" value="1"/>
</dbReference>
<keyword evidence="3 5" id="KW-1133">Transmembrane helix</keyword>
<dbReference type="Ensembl" id="ENSMMOT00000015897.1">
    <property type="protein sequence ID" value="ENSMMOP00000015635.1"/>
    <property type="gene ID" value="ENSMMOG00000011937.1"/>
</dbReference>
<name>A0A3Q4BB34_MOLML</name>
<organism evidence="6 7">
    <name type="scientific">Mola mola</name>
    <name type="common">Ocean sunfish</name>
    <name type="synonym">Tetraodon mola</name>
    <dbReference type="NCBI Taxonomy" id="94237"/>
    <lineage>
        <taxon>Eukaryota</taxon>
        <taxon>Metazoa</taxon>
        <taxon>Chordata</taxon>
        <taxon>Craniata</taxon>
        <taxon>Vertebrata</taxon>
        <taxon>Euteleostomi</taxon>
        <taxon>Actinopterygii</taxon>
        <taxon>Neopterygii</taxon>
        <taxon>Teleostei</taxon>
        <taxon>Neoteleostei</taxon>
        <taxon>Acanthomorphata</taxon>
        <taxon>Eupercaria</taxon>
        <taxon>Tetraodontiformes</taxon>
        <taxon>Molidae</taxon>
        <taxon>Mola</taxon>
    </lineage>
</organism>
<feature type="transmembrane region" description="Helical" evidence="5">
    <location>
        <begin position="28"/>
        <end position="52"/>
    </location>
</feature>
<dbReference type="OMA" id="SDPRTNC"/>
<dbReference type="AlphaFoldDB" id="A0A3Q4BB34"/>
<accession>A0A3Q4BB34</accession>
<sequence>MMGLLVALSGFYLLLFYGKSSLFFTHRYIILPAVFALASAAVLVVVGCLGSLLSFRDSIFLQGLFVFLLVLVFTLESTASALAFFHSKKLDSELASLSGMFQQYTGSSQSHISWAVDGAQEELQCCGVQDYKDWMGTPWFNRTGGLSVPCSCCNSTFLSCNGTLDQP</sequence>
<keyword evidence="2 5" id="KW-0812">Transmembrane</keyword>
<evidence type="ECO:0008006" key="8">
    <source>
        <dbReference type="Google" id="ProtNLM"/>
    </source>
</evidence>
<evidence type="ECO:0000256" key="4">
    <source>
        <dbReference type="ARBA" id="ARBA00023136"/>
    </source>
</evidence>
<evidence type="ECO:0000256" key="1">
    <source>
        <dbReference type="ARBA" id="ARBA00004141"/>
    </source>
</evidence>
<keyword evidence="4 5" id="KW-0472">Membrane</keyword>
<reference evidence="6" key="2">
    <citation type="submission" date="2025-09" db="UniProtKB">
        <authorList>
            <consortium name="Ensembl"/>
        </authorList>
    </citation>
    <scope>IDENTIFICATION</scope>
</reference>
<keyword evidence="7" id="KW-1185">Reference proteome</keyword>
<dbReference type="Gene3D" id="1.10.1450.10">
    <property type="entry name" value="Tetraspanin"/>
    <property type="match status" value="1"/>
</dbReference>